<reference evidence="2 3" key="1">
    <citation type="journal article" date="2020" name="G3 (Bethesda)">
        <title>Genetic Underpinnings of Host Manipulation by Ophiocordyceps as Revealed by Comparative Transcriptomics.</title>
        <authorList>
            <person name="Will I."/>
            <person name="Das B."/>
            <person name="Trinh T."/>
            <person name="Brachmann A."/>
            <person name="Ohm R.A."/>
            <person name="de Bekker C."/>
        </authorList>
    </citation>
    <scope>NUCLEOTIDE SEQUENCE [LARGE SCALE GENOMIC DNA]</scope>
    <source>
        <strain evidence="2 3">EC05</strain>
    </source>
</reference>
<accession>A0A8H4VAF2</accession>
<keyword evidence="1" id="KW-0732">Signal</keyword>
<dbReference type="OrthoDB" id="10452775at2759"/>
<evidence type="ECO:0000313" key="2">
    <source>
        <dbReference type="EMBL" id="KAF4580848.1"/>
    </source>
</evidence>
<comment type="caution">
    <text evidence="2">The sequence shown here is derived from an EMBL/GenBank/DDBJ whole genome shotgun (WGS) entry which is preliminary data.</text>
</comment>
<organism evidence="2 3">
    <name type="scientific">Ophiocordyceps camponoti-floridani</name>
    <dbReference type="NCBI Taxonomy" id="2030778"/>
    <lineage>
        <taxon>Eukaryota</taxon>
        <taxon>Fungi</taxon>
        <taxon>Dikarya</taxon>
        <taxon>Ascomycota</taxon>
        <taxon>Pezizomycotina</taxon>
        <taxon>Sordariomycetes</taxon>
        <taxon>Hypocreomycetidae</taxon>
        <taxon>Hypocreales</taxon>
        <taxon>Ophiocordycipitaceae</taxon>
        <taxon>Ophiocordyceps</taxon>
    </lineage>
</organism>
<keyword evidence="3" id="KW-1185">Reference proteome</keyword>
<evidence type="ECO:0000256" key="1">
    <source>
        <dbReference type="SAM" id="SignalP"/>
    </source>
</evidence>
<proteinExistence type="predicted"/>
<protein>
    <submittedName>
        <fullName evidence="2">Uncharacterized protein</fullName>
    </submittedName>
</protein>
<sequence>MHYPFLLAALAVLQPGTHGLPITEDEEQLYCEPSVSSVQDAEASVQSDGTNIGLTGPQASLLVTNGAKSAGLSPDVVQNLALAAGKGIGSADEFVKVVGAVSVSAAGSASRKTSSIVRAMGAIEGLVLANMGDSSASHNVVAAAVAAASSGEDQEVVTKITENTAKAAMKHENDANLIMTEASRGCRTKTCQVSVETVIRLISSGFGVKTALTVCVAVNTAAKYVIELESYATALVEQSAHLERGVEPGEAARKMVEATRSLGNATQAADDVEKTTLEVAREIEKLPSPDIRFENYIYKCLTDGFYIGFDNCNSTHGLDNE</sequence>
<dbReference type="AlphaFoldDB" id="A0A8H4VAF2"/>
<dbReference type="EMBL" id="JAACLJ010000009">
    <property type="protein sequence ID" value="KAF4580848.1"/>
    <property type="molecule type" value="Genomic_DNA"/>
</dbReference>
<feature type="signal peptide" evidence="1">
    <location>
        <begin position="1"/>
        <end position="19"/>
    </location>
</feature>
<feature type="chain" id="PRO_5034818203" evidence="1">
    <location>
        <begin position="20"/>
        <end position="321"/>
    </location>
</feature>
<dbReference type="Proteomes" id="UP000562929">
    <property type="component" value="Unassembled WGS sequence"/>
</dbReference>
<evidence type="ECO:0000313" key="3">
    <source>
        <dbReference type="Proteomes" id="UP000562929"/>
    </source>
</evidence>
<name>A0A8H4VAF2_9HYPO</name>
<gene>
    <name evidence="2" type="ORF">GQ602_006985</name>
</gene>